<sequence>MKTNRMMREFFLRNGLFKLKNNHLRFLFLRKRSNNNKTRQQQQEQQQIFYNVCVQITMPHIEVMIEIESDGESGSIKVLDRSLGTLTKPHPFHLESQMWPLVTKLKKSPRSFVIFLLHQIDFETKYWKRVDEILQKISKNCQEIRAFEEFKLAGASSGDIDVLSRYFDRIECEKLHLKNFSNDSEIEYFHGISERISGKETIREHIQ</sequence>
<name>A0AAF3EN19_9BILA</name>
<proteinExistence type="predicted"/>
<dbReference type="WBParaSite" id="MBELARI_LOCUS15334">
    <property type="protein sequence ID" value="MBELARI_LOCUS15334"/>
    <property type="gene ID" value="MBELARI_LOCUS15334"/>
</dbReference>
<dbReference type="AlphaFoldDB" id="A0AAF3EN19"/>
<evidence type="ECO:0000313" key="1">
    <source>
        <dbReference type="Proteomes" id="UP000887575"/>
    </source>
</evidence>
<protein>
    <submittedName>
        <fullName evidence="2">Uncharacterized protein</fullName>
    </submittedName>
</protein>
<dbReference type="Proteomes" id="UP000887575">
    <property type="component" value="Unassembled WGS sequence"/>
</dbReference>
<accession>A0AAF3EN19</accession>
<reference evidence="2" key="1">
    <citation type="submission" date="2024-02" db="UniProtKB">
        <authorList>
            <consortium name="WormBaseParasite"/>
        </authorList>
    </citation>
    <scope>IDENTIFICATION</scope>
</reference>
<organism evidence="1 2">
    <name type="scientific">Mesorhabditis belari</name>
    <dbReference type="NCBI Taxonomy" id="2138241"/>
    <lineage>
        <taxon>Eukaryota</taxon>
        <taxon>Metazoa</taxon>
        <taxon>Ecdysozoa</taxon>
        <taxon>Nematoda</taxon>
        <taxon>Chromadorea</taxon>
        <taxon>Rhabditida</taxon>
        <taxon>Rhabditina</taxon>
        <taxon>Rhabditomorpha</taxon>
        <taxon>Rhabditoidea</taxon>
        <taxon>Rhabditidae</taxon>
        <taxon>Mesorhabditinae</taxon>
        <taxon>Mesorhabditis</taxon>
    </lineage>
</organism>
<evidence type="ECO:0000313" key="2">
    <source>
        <dbReference type="WBParaSite" id="MBELARI_LOCUS15334"/>
    </source>
</evidence>
<keyword evidence="1" id="KW-1185">Reference proteome</keyword>